<protein>
    <submittedName>
        <fullName evidence="2">Uncharacterized protein</fullName>
    </submittedName>
</protein>
<evidence type="ECO:0000313" key="2">
    <source>
        <dbReference type="EMBL" id="KAJ7655536.1"/>
    </source>
</evidence>
<dbReference type="EMBL" id="JARKIE010000307">
    <property type="protein sequence ID" value="KAJ7655536.1"/>
    <property type="molecule type" value="Genomic_DNA"/>
</dbReference>
<comment type="caution">
    <text evidence="2">The sequence shown here is derived from an EMBL/GenBank/DDBJ whole genome shotgun (WGS) entry which is preliminary data.</text>
</comment>
<dbReference type="AlphaFoldDB" id="A0AAD7CPU1"/>
<evidence type="ECO:0000313" key="3">
    <source>
        <dbReference type="Proteomes" id="UP001221757"/>
    </source>
</evidence>
<name>A0AAD7CPU1_MYCRO</name>
<feature type="compositionally biased region" description="Polar residues" evidence="1">
    <location>
        <begin position="39"/>
        <end position="50"/>
    </location>
</feature>
<keyword evidence="3" id="KW-1185">Reference proteome</keyword>
<organism evidence="2 3">
    <name type="scientific">Mycena rosella</name>
    <name type="common">Pink bonnet</name>
    <name type="synonym">Agaricus rosellus</name>
    <dbReference type="NCBI Taxonomy" id="1033263"/>
    <lineage>
        <taxon>Eukaryota</taxon>
        <taxon>Fungi</taxon>
        <taxon>Dikarya</taxon>
        <taxon>Basidiomycota</taxon>
        <taxon>Agaricomycotina</taxon>
        <taxon>Agaricomycetes</taxon>
        <taxon>Agaricomycetidae</taxon>
        <taxon>Agaricales</taxon>
        <taxon>Marasmiineae</taxon>
        <taxon>Mycenaceae</taxon>
        <taxon>Mycena</taxon>
    </lineage>
</organism>
<gene>
    <name evidence="2" type="ORF">B0H17DRAFT_1146373</name>
</gene>
<evidence type="ECO:0000256" key="1">
    <source>
        <dbReference type="SAM" id="MobiDB-lite"/>
    </source>
</evidence>
<feature type="region of interest" description="Disordered" evidence="1">
    <location>
        <begin position="34"/>
        <end position="76"/>
    </location>
</feature>
<dbReference type="Proteomes" id="UP001221757">
    <property type="component" value="Unassembled WGS sequence"/>
</dbReference>
<sequence length="339" mass="36786">MPPTKGTATSASFRKPALRAQAVERCNEYGTWTALSAPANRTGTSTSAPSQRGGPRSGDAQTLGTRRRSAEEPLDELTRSGGEIVRFGRIRRLDRRSRLARLRRARSGSRCPESTCATARRLCGAVRWDFMGFQADALTAAAGSNGAAMAAIRSGTQTTVREPRRTGTDIALHLQRFHQSPSRFLQLSKVANVVKRPVAYVAGPGRAAASTESALLIQSIHPTLIPLPSSFVSPRPSEGFKLRYRILESGSAERRPATSGRSSGCPLISIHRIARHLEIENTALDSRRRRRPSSVQIVAVSANRLCHGPDRLQSESSSGSADAIHTCRRRVATRYVLKG</sequence>
<accession>A0AAD7CPU1</accession>
<proteinExistence type="predicted"/>
<reference evidence="2" key="1">
    <citation type="submission" date="2023-03" db="EMBL/GenBank/DDBJ databases">
        <title>Massive genome expansion in bonnet fungi (Mycena s.s.) driven by repeated elements and novel gene families across ecological guilds.</title>
        <authorList>
            <consortium name="Lawrence Berkeley National Laboratory"/>
            <person name="Harder C.B."/>
            <person name="Miyauchi S."/>
            <person name="Viragh M."/>
            <person name="Kuo A."/>
            <person name="Thoen E."/>
            <person name="Andreopoulos B."/>
            <person name="Lu D."/>
            <person name="Skrede I."/>
            <person name="Drula E."/>
            <person name="Henrissat B."/>
            <person name="Morin E."/>
            <person name="Kohler A."/>
            <person name="Barry K."/>
            <person name="LaButti K."/>
            <person name="Morin E."/>
            <person name="Salamov A."/>
            <person name="Lipzen A."/>
            <person name="Mereny Z."/>
            <person name="Hegedus B."/>
            <person name="Baldrian P."/>
            <person name="Stursova M."/>
            <person name="Weitz H."/>
            <person name="Taylor A."/>
            <person name="Grigoriev I.V."/>
            <person name="Nagy L.G."/>
            <person name="Martin F."/>
            <person name="Kauserud H."/>
        </authorList>
    </citation>
    <scope>NUCLEOTIDE SEQUENCE</scope>
    <source>
        <strain evidence="2">CBHHK067</strain>
    </source>
</reference>